<feature type="region of interest" description="Disordered" evidence="1">
    <location>
        <begin position="1"/>
        <end position="34"/>
    </location>
</feature>
<protein>
    <submittedName>
        <fullName evidence="2">Uncharacterized protein</fullName>
    </submittedName>
</protein>
<proteinExistence type="predicted"/>
<accession>A0A178ZQL4</accession>
<dbReference type="OrthoDB" id="4159874at2759"/>
<dbReference type="EMBL" id="LVYI01000003">
    <property type="protein sequence ID" value="OAP62077.1"/>
    <property type="molecule type" value="Genomic_DNA"/>
</dbReference>
<dbReference type="RefSeq" id="XP_018695444.1">
    <property type="nucleotide sequence ID" value="XM_018835794.1"/>
</dbReference>
<comment type="caution">
    <text evidence="2">The sequence shown here is derived from an EMBL/GenBank/DDBJ whole genome shotgun (WGS) entry which is preliminary data.</text>
</comment>
<sequence>MAKAPEATLQKATGKTKGKGRVQTSTDKWQVPPTPPMPLLPRFLDIFETDWDAPIRAMSIKGSRRPNALRNLDINPPETTGRPLNDREIQMVEFLKGTVLFDGQALCTKILVMEEWDWRYHDDQVDIKGAVARLRGPDRLIQHVAAAAAALDGIDLDETRSDFAPRRRMRDWLIVTKTIRQPWENRSSLLAAPIPAAASPPLSETQQLCGSLGSFGRRLRLRKLNPKEVKAMLFLREIIHRRHQLEHKEIMPTEAFEKPTRRGKLWEWAFDCLDALTLIAGFQTGRKSWGYWGRSN</sequence>
<keyword evidence="3" id="KW-1185">Reference proteome</keyword>
<name>A0A178ZQL4_9EURO</name>
<dbReference type="GeneID" id="30008449"/>
<reference evidence="2 3" key="1">
    <citation type="submission" date="2016-04" db="EMBL/GenBank/DDBJ databases">
        <title>Draft genome of Fonsecaea erecta CBS 125763.</title>
        <authorList>
            <person name="Weiss V.A."/>
            <person name="Vicente V.A."/>
            <person name="Raittz R.T."/>
            <person name="Moreno L.F."/>
            <person name="De Souza E.M."/>
            <person name="Pedrosa F.O."/>
            <person name="Steffens M.B."/>
            <person name="Faoro H."/>
            <person name="Tadra-Sfeir M.Z."/>
            <person name="Najafzadeh M.J."/>
            <person name="Felipe M.S."/>
            <person name="Teixeira M."/>
            <person name="Sun J."/>
            <person name="Xi L."/>
            <person name="Gomes R."/>
            <person name="De Azevedo C.M."/>
            <person name="Salgado C.G."/>
            <person name="Da Silva M.B."/>
            <person name="Nascimento M.F."/>
            <person name="Queiroz-Telles F."/>
            <person name="Attili D.S."/>
            <person name="Gorbushina A."/>
        </authorList>
    </citation>
    <scope>NUCLEOTIDE SEQUENCE [LARGE SCALE GENOMIC DNA]</scope>
    <source>
        <strain evidence="2 3">CBS 125763</strain>
    </source>
</reference>
<organism evidence="2 3">
    <name type="scientific">Fonsecaea erecta</name>
    <dbReference type="NCBI Taxonomy" id="1367422"/>
    <lineage>
        <taxon>Eukaryota</taxon>
        <taxon>Fungi</taxon>
        <taxon>Dikarya</taxon>
        <taxon>Ascomycota</taxon>
        <taxon>Pezizomycotina</taxon>
        <taxon>Eurotiomycetes</taxon>
        <taxon>Chaetothyriomycetidae</taxon>
        <taxon>Chaetothyriales</taxon>
        <taxon>Herpotrichiellaceae</taxon>
        <taxon>Fonsecaea</taxon>
    </lineage>
</organism>
<dbReference type="AlphaFoldDB" id="A0A178ZQL4"/>
<gene>
    <name evidence="2" type="ORF">AYL99_04280</name>
</gene>
<dbReference type="Proteomes" id="UP000078343">
    <property type="component" value="Unassembled WGS sequence"/>
</dbReference>
<evidence type="ECO:0000313" key="2">
    <source>
        <dbReference type="EMBL" id="OAP62077.1"/>
    </source>
</evidence>
<evidence type="ECO:0000313" key="3">
    <source>
        <dbReference type="Proteomes" id="UP000078343"/>
    </source>
</evidence>
<evidence type="ECO:0000256" key="1">
    <source>
        <dbReference type="SAM" id="MobiDB-lite"/>
    </source>
</evidence>